<evidence type="ECO:0000256" key="4">
    <source>
        <dbReference type="HAMAP-Rule" id="MF_00805"/>
    </source>
</evidence>
<dbReference type="STRING" id="701521.PECL_254"/>
<proteinExistence type="inferred from homology"/>
<keyword evidence="2 4" id="KW-0963">Cytoplasm</keyword>
<dbReference type="Proteomes" id="UP000005444">
    <property type="component" value="Chromosome"/>
</dbReference>
<comment type="function">
    <text evidence="4">Covalent carrier of the coenzyme of citrate lyase.</text>
</comment>
<keyword evidence="7" id="KW-1185">Reference proteome</keyword>
<dbReference type="HAMAP" id="MF_00805">
    <property type="entry name" value="CitD"/>
    <property type="match status" value="1"/>
</dbReference>
<comment type="similarity">
    <text evidence="4">Belongs to the CitD family.</text>
</comment>
<evidence type="ECO:0000313" key="7">
    <source>
        <dbReference type="Proteomes" id="UP000005444"/>
    </source>
</evidence>
<comment type="subunit">
    <text evidence="4">Oligomer with a subunit composition of (alpha,beta,gamma)6.</text>
</comment>
<evidence type="ECO:0000256" key="5">
    <source>
        <dbReference type="PIRSR" id="PIRSR002736-50"/>
    </source>
</evidence>
<feature type="modified residue" description="O-(phosphoribosyl dephospho-coenzyme A)serine" evidence="4 5">
    <location>
        <position position="14"/>
    </location>
</feature>
<evidence type="ECO:0000313" key="6">
    <source>
        <dbReference type="EMBL" id="AEV94577.1"/>
    </source>
</evidence>
<protein>
    <recommendedName>
        <fullName evidence="4">Citrate lyase acyl carrier protein</fullName>
    </recommendedName>
    <alternativeName>
        <fullName evidence="4">Citrate lyase gamma chain</fullName>
    </alternativeName>
</protein>
<name>G8PAL8_PEDCP</name>
<sequence>MEIKQTAIAGTLESSDIQIMLSKGTAGITIELESAVEKQFGDEIRKVITSVLESFGVENVNVKAVDKGALDCVIKARTIAATQRALDTVEEPAWEVL</sequence>
<dbReference type="NCBIfam" id="TIGR01608">
    <property type="entry name" value="citD"/>
    <property type="match status" value="1"/>
</dbReference>
<dbReference type="InterPro" id="IPR023439">
    <property type="entry name" value="Mal_deCO2ase/Cit_lyase_ACP"/>
</dbReference>
<dbReference type="RefSeq" id="WP_014214775.1">
    <property type="nucleotide sequence ID" value="NC_016605.1"/>
</dbReference>
<dbReference type="PIRSF" id="PIRSF002736">
    <property type="entry name" value="Citrt_lyas_gamma"/>
    <property type="match status" value="1"/>
</dbReference>
<dbReference type="GO" id="GO:0005737">
    <property type="term" value="C:cytoplasm"/>
    <property type="evidence" value="ECO:0007669"/>
    <property type="project" value="UniProtKB-SubCell"/>
</dbReference>
<keyword evidence="6" id="KW-0456">Lyase</keyword>
<reference evidence="6 7" key="1">
    <citation type="journal article" date="2012" name="J. Bacteriol.">
        <title>Complete Genome Sequence of the Beer Spoilage Organism Pediococcus claussenii ATCC BAA-344T.</title>
        <authorList>
            <person name="Pittet V."/>
            <person name="Abegunde T."/>
            <person name="Marfleet T."/>
            <person name="Haakensen M."/>
            <person name="Morrow K."/>
            <person name="Jayaprakash T."/>
            <person name="Schroeder K."/>
            <person name="Trost B."/>
            <person name="Byrns S."/>
            <person name="Bergsveinson J."/>
            <person name="Kusalik A."/>
            <person name="Ziola B."/>
        </authorList>
    </citation>
    <scope>NUCLEOTIDE SEQUENCE [LARGE SCALE GENOMIC DNA]</scope>
    <source>
        <strain evidence="6 7">ATCC BAA-344</strain>
    </source>
</reference>
<dbReference type="InterPro" id="IPR006495">
    <property type="entry name" value="CitD"/>
</dbReference>
<dbReference type="HOGENOM" id="CLU_158489_0_0_9"/>
<keyword evidence="3 4" id="KW-0597">Phosphoprotein</keyword>
<dbReference type="EMBL" id="CP003137">
    <property type="protein sequence ID" value="AEV94577.1"/>
    <property type="molecule type" value="Genomic_DNA"/>
</dbReference>
<organism evidence="6 7">
    <name type="scientific">Pediococcus claussenii (strain ATCC BAA-344 / DSM 14800 / JCM 18046 / KCTC 3811 / LMG 21948 / P06)</name>
    <dbReference type="NCBI Taxonomy" id="701521"/>
    <lineage>
        <taxon>Bacteria</taxon>
        <taxon>Bacillati</taxon>
        <taxon>Bacillota</taxon>
        <taxon>Bacilli</taxon>
        <taxon>Lactobacillales</taxon>
        <taxon>Lactobacillaceae</taxon>
        <taxon>Pediococcus</taxon>
    </lineage>
</organism>
<dbReference type="NCBIfam" id="NF009726">
    <property type="entry name" value="PRK13253.1"/>
    <property type="match status" value="1"/>
</dbReference>
<dbReference type="PATRIC" id="fig|701521.8.peg.245"/>
<gene>
    <name evidence="4 6" type="primary">citD</name>
    <name evidence="6" type="ordered locus">PECL_254</name>
</gene>
<dbReference type="AlphaFoldDB" id="G8PAL8"/>
<dbReference type="Pfam" id="PF06857">
    <property type="entry name" value="ACP"/>
    <property type="match status" value="1"/>
</dbReference>
<dbReference type="GO" id="GO:0016829">
    <property type="term" value="F:lyase activity"/>
    <property type="evidence" value="ECO:0007669"/>
    <property type="project" value="UniProtKB-KW"/>
</dbReference>
<dbReference type="eggNOG" id="COG3052">
    <property type="taxonomic scope" value="Bacteria"/>
</dbReference>
<comment type="subcellular location">
    <subcellularLocation>
        <location evidence="1 4">Cytoplasm</location>
    </subcellularLocation>
</comment>
<accession>G8PAL8</accession>
<evidence type="ECO:0000256" key="2">
    <source>
        <dbReference type="ARBA" id="ARBA00022490"/>
    </source>
</evidence>
<evidence type="ECO:0000256" key="3">
    <source>
        <dbReference type="ARBA" id="ARBA00022553"/>
    </source>
</evidence>
<dbReference type="KEGG" id="pce:PECL_254"/>
<evidence type="ECO:0000256" key="1">
    <source>
        <dbReference type="ARBA" id="ARBA00004496"/>
    </source>
</evidence>